<evidence type="ECO:0000259" key="6">
    <source>
        <dbReference type="Pfam" id="PF00251"/>
    </source>
</evidence>
<keyword evidence="3 4" id="KW-0326">Glycosidase</keyword>
<organism evidence="9">
    <name type="scientific">Schlesneria paludicola</name>
    <dbReference type="NCBI Taxonomy" id="360056"/>
    <lineage>
        <taxon>Bacteria</taxon>
        <taxon>Pseudomonadati</taxon>
        <taxon>Planctomycetota</taxon>
        <taxon>Planctomycetia</taxon>
        <taxon>Planctomycetales</taxon>
        <taxon>Planctomycetaceae</taxon>
        <taxon>Schlesneria</taxon>
    </lineage>
</organism>
<dbReference type="Gene3D" id="2.60.120.560">
    <property type="entry name" value="Exo-inulinase, domain 1"/>
    <property type="match status" value="1"/>
</dbReference>
<dbReference type="EMBL" id="DSVQ01000006">
    <property type="protein sequence ID" value="HGT38239.1"/>
    <property type="molecule type" value="Genomic_DNA"/>
</dbReference>
<dbReference type="InterPro" id="IPR013189">
    <property type="entry name" value="Glyco_hydro_32_C"/>
</dbReference>
<dbReference type="SUPFAM" id="SSF49899">
    <property type="entry name" value="Concanavalin A-like lectins/glucanases"/>
    <property type="match status" value="1"/>
</dbReference>
<dbReference type="Pfam" id="PF08244">
    <property type="entry name" value="Glyco_hydro_32C"/>
    <property type="match status" value="1"/>
</dbReference>
<dbReference type="AlphaFoldDB" id="A0A7C4LL01"/>
<dbReference type="InterPro" id="IPR032313">
    <property type="entry name" value="DUF4980"/>
</dbReference>
<evidence type="ECO:0000256" key="5">
    <source>
        <dbReference type="SAM" id="SignalP"/>
    </source>
</evidence>
<dbReference type="InterPro" id="IPR001362">
    <property type="entry name" value="Glyco_hydro_32"/>
</dbReference>
<protein>
    <submittedName>
        <fullName evidence="9">DUF4980 domain-containing protein</fullName>
    </submittedName>
</protein>
<dbReference type="CDD" id="cd18622">
    <property type="entry name" value="GH32_Inu-like"/>
    <property type="match status" value="1"/>
</dbReference>
<reference evidence="9" key="1">
    <citation type="journal article" date="2020" name="mSystems">
        <title>Genome- and Community-Level Interaction Insights into Carbon Utilization and Element Cycling Functions of Hydrothermarchaeota in Hydrothermal Sediment.</title>
        <authorList>
            <person name="Zhou Z."/>
            <person name="Liu Y."/>
            <person name="Xu W."/>
            <person name="Pan J."/>
            <person name="Luo Z.H."/>
            <person name="Li M."/>
        </authorList>
    </citation>
    <scope>NUCLEOTIDE SEQUENCE [LARGE SCALE GENOMIC DNA]</scope>
    <source>
        <strain evidence="9">SpSt-508</strain>
    </source>
</reference>
<dbReference type="Pfam" id="PF16352">
    <property type="entry name" value="DUF4980"/>
    <property type="match status" value="1"/>
</dbReference>
<evidence type="ECO:0000256" key="2">
    <source>
        <dbReference type="ARBA" id="ARBA00022801"/>
    </source>
</evidence>
<feature type="domain" description="Glycosyl hydrolase family 32 C-terminal" evidence="7">
    <location>
        <begin position="614"/>
        <end position="711"/>
    </location>
</feature>
<dbReference type="GO" id="GO:0004575">
    <property type="term" value="F:sucrose alpha-glucosidase activity"/>
    <property type="evidence" value="ECO:0007669"/>
    <property type="project" value="TreeGrafter"/>
</dbReference>
<evidence type="ECO:0000256" key="4">
    <source>
        <dbReference type="RuleBase" id="RU362110"/>
    </source>
</evidence>
<feature type="chain" id="PRO_5028153770" evidence="5">
    <location>
        <begin position="35"/>
        <end position="719"/>
    </location>
</feature>
<keyword evidence="2 4" id="KW-0378">Hydrolase</keyword>
<name>A0A7C4LL01_9PLAN</name>
<dbReference type="GO" id="GO:0005737">
    <property type="term" value="C:cytoplasm"/>
    <property type="evidence" value="ECO:0007669"/>
    <property type="project" value="TreeGrafter"/>
</dbReference>
<dbReference type="InterPro" id="IPR013320">
    <property type="entry name" value="ConA-like_dom_sf"/>
</dbReference>
<proteinExistence type="inferred from homology"/>
<keyword evidence="5" id="KW-0732">Signal</keyword>
<comment type="similarity">
    <text evidence="1 4">Belongs to the glycosyl hydrolase 32 family.</text>
</comment>
<evidence type="ECO:0000259" key="7">
    <source>
        <dbReference type="Pfam" id="PF08244"/>
    </source>
</evidence>
<comment type="caution">
    <text evidence="9">The sequence shown here is derived from an EMBL/GenBank/DDBJ whole genome shotgun (WGS) entry which is preliminary data.</text>
</comment>
<feature type="signal peptide" evidence="5">
    <location>
        <begin position="1"/>
        <end position="34"/>
    </location>
</feature>
<dbReference type="InterPro" id="IPR023296">
    <property type="entry name" value="Glyco_hydro_beta-prop_sf"/>
</dbReference>
<gene>
    <name evidence="9" type="ORF">ENS64_03085</name>
</gene>
<sequence length="719" mass="81040">MNRRLPRRAARTVTLLIRMTACMACLWPLSRSWAAEDILIADFEGETYGDWIVTGEAFGSGPARGTLPGQMPVEGFEGRGLVNSFYQGDKTTGTLTSPKFIVQRKYLRFLIGGGNHPGETCINLLVGGQVVRTASGPNDRPGGSERLDWMQWDVAEWLGKEVALEIVDRHTGGWGHINIDQILQTDQPLPEPRRNVVHDLEKPRRFLHLPVKNGAAQRRVKLEASGQTVREFDIELADDRPDFFVFLDLQPLSGKPLRLVIDQLPARSQVLERITTADELPDQAKLYREPLRPQFHFSSRRGWLNDPNGLVFHAGEYHLFYQHNPYGWNWGNMHWGHAVSRDLVHWQELPIALYPRAYGDWAFSGSAVVDRDNTSGFKTGADDVLVLAYTSTGRGECIAYSNDRGRSWTEYEGNPVVTHRGRDPRLLWHAATRRWVMAVYDEPEVDGRVLQTIAFHSSPDLKQWTYHSRIEGFYECPDMFELPVDGRDDDRLWVLSAANGDYRLGHFDGREFQPRTAKLKGHYGNAFYAAQTFSNIPERDGRRIQIGWATVALPGMPFNQMMTFPTHLTLRTTAEGPRLHYAPVQEISELYRAESSLSGAATPLVREVPELCDLEVTLQPQSAALVKLVVRGAHVVYDAAAQQLRCLDRTAPLPLRDGRLTLRLLVDRASLEIFADGGAVYMPMGIVFATEDRQLQVTTDGPPASVVQLKVRALKSAWE</sequence>
<dbReference type="SMART" id="SM00640">
    <property type="entry name" value="Glyco_32"/>
    <property type="match status" value="1"/>
</dbReference>
<evidence type="ECO:0000256" key="1">
    <source>
        <dbReference type="ARBA" id="ARBA00009902"/>
    </source>
</evidence>
<evidence type="ECO:0000313" key="9">
    <source>
        <dbReference type="EMBL" id="HGT38239.1"/>
    </source>
</evidence>
<dbReference type="SUPFAM" id="SSF75005">
    <property type="entry name" value="Arabinanase/levansucrase/invertase"/>
    <property type="match status" value="1"/>
</dbReference>
<evidence type="ECO:0000256" key="3">
    <source>
        <dbReference type="ARBA" id="ARBA00023295"/>
    </source>
</evidence>
<dbReference type="Gene3D" id="2.115.10.20">
    <property type="entry name" value="Glycosyl hydrolase domain, family 43"/>
    <property type="match status" value="1"/>
</dbReference>
<dbReference type="InterPro" id="IPR013148">
    <property type="entry name" value="Glyco_hydro_32_N"/>
</dbReference>
<feature type="domain" description="DUF4980" evidence="8">
    <location>
        <begin position="196"/>
        <end position="264"/>
    </location>
</feature>
<dbReference type="GO" id="GO:0005987">
    <property type="term" value="P:sucrose catabolic process"/>
    <property type="evidence" value="ECO:0007669"/>
    <property type="project" value="TreeGrafter"/>
</dbReference>
<evidence type="ECO:0000259" key="8">
    <source>
        <dbReference type="Pfam" id="PF16352"/>
    </source>
</evidence>
<dbReference type="PANTHER" id="PTHR42800:SF1">
    <property type="entry name" value="EXOINULINASE INUD (AFU_ORTHOLOGUE AFUA_5G00480)"/>
    <property type="match status" value="1"/>
</dbReference>
<dbReference type="PANTHER" id="PTHR42800">
    <property type="entry name" value="EXOINULINASE INUD (AFU_ORTHOLOGUE AFUA_5G00480)"/>
    <property type="match status" value="1"/>
</dbReference>
<dbReference type="Pfam" id="PF00251">
    <property type="entry name" value="Glyco_hydro_32N"/>
    <property type="match status" value="1"/>
</dbReference>
<accession>A0A7C4LL01</accession>
<feature type="domain" description="Glycosyl hydrolase family 32 N-terminal" evidence="6">
    <location>
        <begin position="296"/>
        <end position="575"/>
    </location>
</feature>